<proteinExistence type="predicted"/>
<evidence type="ECO:0000313" key="2">
    <source>
        <dbReference type="EMBL" id="GBP22976.1"/>
    </source>
</evidence>
<evidence type="ECO:0000256" key="1">
    <source>
        <dbReference type="SAM" id="MobiDB-lite"/>
    </source>
</evidence>
<evidence type="ECO:0000313" key="3">
    <source>
        <dbReference type="Proteomes" id="UP000299102"/>
    </source>
</evidence>
<dbReference type="EMBL" id="BGZK01000146">
    <property type="protein sequence ID" value="GBP22976.1"/>
    <property type="molecule type" value="Genomic_DNA"/>
</dbReference>
<dbReference type="AlphaFoldDB" id="A0A4C1UAQ2"/>
<gene>
    <name evidence="2" type="ORF">EVAR_15650_1</name>
</gene>
<comment type="caution">
    <text evidence="2">The sequence shown here is derived from an EMBL/GenBank/DDBJ whole genome shotgun (WGS) entry which is preliminary data.</text>
</comment>
<feature type="region of interest" description="Disordered" evidence="1">
    <location>
        <begin position="1"/>
        <end position="32"/>
    </location>
</feature>
<sequence length="97" mass="10944">MENPAIRLKGNPFKSRTHLTSPPPRDGAGDDGADILKLYYVSLKRSLLPPDRFTTRRSERAAPPPAPPRRDKTDDLAAAVPRRRVHVYYKRDIGEPV</sequence>
<reference evidence="2 3" key="1">
    <citation type="journal article" date="2019" name="Commun. Biol.">
        <title>The bagworm genome reveals a unique fibroin gene that provides high tensile strength.</title>
        <authorList>
            <person name="Kono N."/>
            <person name="Nakamura H."/>
            <person name="Ohtoshi R."/>
            <person name="Tomita M."/>
            <person name="Numata K."/>
            <person name="Arakawa K."/>
        </authorList>
    </citation>
    <scope>NUCLEOTIDE SEQUENCE [LARGE SCALE GENOMIC DNA]</scope>
</reference>
<name>A0A4C1UAQ2_EUMVA</name>
<organism evidence="2 3">
    <name type="scientific">Eumeta variegata</name>
    <name type="common">Bagworm moth</name>
    <name type="synonym">Eumeta japonica</name>
    <dbReference type="NCBI Taxonomy" id="151549"/>
    <lineage>
        <taxon>Eukaryota</taxon>
        <taxon>Metazoa</taxon>
        <taxon>Ecdysozoa</taxon>
        <taxon>Arthropoda</taxon>
        <taxon>Hexapoda</taxon>
        <taxon>Insecta</taxon>
        <taxon>Pterygota</taxon>
        <taxon>Neoptera</taxon>
        <taxon>Endopterygota</taxon>
        <taxon>Lepidoptera</taxon>
        <taxon>Glossata</taxon>
        <taxon>Ditrysia</taxon>
        <taxon>Tineoidea</taxon>
        <taxon>Psychidae</taxon>
        <taxon>Oiketicinae</taxon>
        <taxon>Eumeta</taxon>
    </lineage>
</organism>
<accession>A0A4C1UAQ2</accession>
<protein>
    <submittedName>
        <fullName evidence="2">Uncharacterized protein</fullName>
    </submittedName>
</protein>
<feature type="region of interest" description="Disordered" evidence="1">
    <location>
        <begin position="50"/>
        <end position="78"/>
    </location>
</feature>
<dbReference type="Proteomes" id="UP000299102">
    <property type="component" value="Unassembled WGS sequence"/>
</dbReference>
<keyword evidence="3" id="KW-1185">Reference proteome</keyword>